<evidence type="ECO:0000313" key="1">
    <source>
        <dbReference type="EMBL" id="TGY66884.1"/>
    </source>
</evidence>
<name>A0AC61RA27_9FIRM</name>
<evidence type="ECO:0000313" key="2">
    <source>
        <dbReference type="Proteomes" id="UP000308836"/>
    </source>
</evidence>
<keyword evidence="2" id="KW-1185">Reference proteome</keyword>
<accession>A0AC61RA27</accession>
<gene>
    <name evidence="1" type="ORF">E5336_02010</name>
</gene>
<dbReference type="EMBL" id="SRYG01000003">
    <property type="protein sequence ID" value="TGY66884.1"/>
    <property type="molecule type" value="Genomic_DNA"/>
</dbReference>
<organism evidence="1 2">
    <name type="scientific">Dubosiella muris</name>
    <dbReference type="NCBI Taxonomy" id="3038133"/>
    <lineage>
        <taxon>Bacteria</taxon>
        <taxon>Bacillati</taxon>
        <taxon>Bacillota</taxon>
        <taxon>Erysipelotrichia</taxon>
        <taxon>Erysipelotrichales</taxon>
        <taxon>Erysipelotrichaceae</taxon>
        <taxon>Dubosiella</taxon>
    </lineage>
</organism>
<proteinExistence type="predicted"/>
<comment type="caution">
    <text evidence="1">The sequence shown here is derived from an EMBL/GenBank/DDBJ whole genome shotgun (WGS) entry which is preliminary data.</text>
</comment>
<dbReference type="Proteomes" id="UP000308836">
    <property type="component" value="Unassembled WGS sequence"/>
</dbReference>
<reference evidence="1" key="1">
    <citation type="submission" date="2019-04" db="EMBL/GenBank/DDBJ databases">
        <title>Microbes associate with the intestines of laboratory mice.</title>
        <authorList>
            <person name="Navarre W."/>
            <person name="Wong E."/>
            <person name="Huang K."/>
            <person name="Tropini C."/>
            <person name="Ng K."/>
            <person name="Yu B."/>
        </authorList>
    </citation>
    <scope>NUCLEOTIDE SEQUENCE</scope>
    <source>
        <strain evidence="1">NM09_H32</strain>
    </source>
</reference>
<protein>
    <submittedName>
        <fullName evidence="1">Glycosyltransferase family 2 protein</fullName>
    </submittedName>
</protein>
<sequence>MKKKNFNWYIDSFKFYNNSIEKCIHVSGWCYFNGGEEVSLYGKCNDKVVAAEILKVDRPDVSVQFGLDSERNEYGFFIKIQLPKDLDLRSFDLIAQHGQEKDSILTLKSSQLKKHEENTVFHYSIDKFEKKDNYCFVTGYVFSEKENENIKIEVLDYNKNLIESKIEFIIRKDVVKIYRLNLENEKIGFRLTFSSAEEYPYYLRFILKDNELIIPAEPTLSFEKLTKAYLKSVNPERMKNALRYLHKNGVRKFIHRVKIGPQNQSIFTYDDWFKFMSPNQRVLESQKKQSFEYLPKISLIVATFNTPKKYLKEMIESVLSQTYSNWELCIADGSTTREVKEWLEKNNNDNRIKFRKLDKNYGIANNMNSALELVTGDYVGFFDHDDLLTPNALYEIVKTLQNRKIEMVYSDEDKLETESGNLIQPHFKPYFSLDLLRSVNYICHFLVVKKSLIDKIGNFNKEFDGAQDYDFVLRIVEQLNADQIAHIPMILYHWRMHSASTAANPESKLYAFEAGKRAIENHLKRLSIDAEVKMSKNLGMYDVYYQVQGNPLISIIIPNKDHIEDLSRAIESIQLNSTYCNVEFIIVENNSIEAQTFEYYKEIQKKYENIKVIFWKEEFNYSAINNFGVTFAKGEYILLLNNDTEMIAPNSIKDMLGVCQRPEVGAVGARLYYEDNTIQHAGVIIGLGGIAGHSFLNVPKEEGGYFNRIFAMQDVSAVTAACMMIKKSVFEEVGGLYEGLKVAFNDVDLCLKIRKAGYLIVYDPHAVFYHYESKSRGMEDTPEKIKRFNGEVMTMLDRWKDIIKAGDPFYNPNLSLIKESYTLKSLEEIEAEKKKNEEEL</sequence>